<reference evidence="4" key="1">
    <citation type="submission" date="2021-03" db="EMBL/GenBank/DDBJ databases">
        <title>Evolutionary innovations through gain and loss of genes in the ectomycorrhizal Boletales.</title>
        <authorList>
            <person name="Wu G."/>
            <person name="Miyauchi S."/>
            <person name="Morin E."/>
            <person name="Yang Z.-L."/>
            <person name="Xu J."/>
            <person name="Martin F.M."/>
        </authorList>
    </citation>
    <scope>NUCLEOTIDE SEQUENCE</scope>
    <source>
        <strain evidence="4">BR01</strain>
    </source>
</reference>
<comment type="caution">
    <text evidence="4">The sequence shown here is derived from an EMBL/GenBank/DDBJ whole genome shotgun (WGS) entry which is preliminary data.</text>
</comment>
<evidence type="ECO:0000256" key="1">
    <source>
        <dbReference type="SAM" id="MobiDB-lite"/>
    </source>
</evidence>
<dbReference type="OrthoDB" id="538223at2759"/>
<dbReference type="InterPro" id="IPR011989">
    <property type="entry name" value="ARM-like"/>
</dbReference>
<dbReference type="Pfam" id="PF09994">
    <property type="entry name" value="T6SS_Tle1-like_cat"/>
    <property type="match status" value="1"/>
</dbReference>
<dbReference type="Proteomes" id="UP000683000">
    <property type="component" value="Unassembled WGS sequence"/>
</dbReference>
<keyword evidence="2" id="KW-0812">Transmembrane</keyword>
<accession>A0A8I2YPJ3</accession>
<feature type="region of interest" description="Disordered" evidence="1">
    <location>
        <begin position="886"/>
        <end position="926"/>
    </location>
</feature>
<evidence type="ECO:0000256" key="2">
    <source>
        <dbReference type="SAM" id="Phobius"/>
    </source>
</evidence>
<keyword evidence="2" id="KW-1133">Transmembrane helix</keyword>
<keyword evidence="2" id="KW-0472">Membrane</keyword>
<feature type="compositionally biased region" description="Low complexity" evidence="1">
    <location>
        <begin position="905"/>
        <end position="917"/>
    </location>
</feature>
<organism evidence="4 5">
    <name type="scientific">Boletus reticuloceps</name>
    <dbReference type="NCBI Taxonomy" id="495285"/>
    <lineage>
        <taxon>Eukaryota</taxon>
        <taxon>Fungi</taxon>
        <taxon>Dikarya</taxon>
        <taxon>Basidiomycota</taxon>
        <taxon>Agaricomycotina</taxon>
        <taxon>Agaricomycetes</taxon>
        <taxon>Agaricomycetidae</taxon>
        <taxon>Boletales</taxon>
        <taxon>Boletineae</taxon>
        <taxon>Boletaceae</taxon>
        <taxon>Boletoideae</taxon>
        <taxon>Boletus</taxon>
    </lineage>
</organism>
<name>A0A8I2YPJ3_9AGAM</name>
<dbReference type="InterPro" id="IPR016024">
    <property type="entry name" value="ARM-type_fold"/>
</dbReference>
<feature type="region of interest" description="Disordered" evidence="1">
    <location>
        <begin position="148"/>
        <end position="183"/>
    </location>
</feature>
<feature type="transmembrane region" description="Helical" evidence="2">
    <location>
        <begin position="1031"/>
        <end position="1059"/>
    </location>
</feature>
<dbReference type="AlphaFoldDB" id="A0A8I2YPJ3"/>
<sequence length="1143" mass="127783">MEEIVKDAYGWLARTYQEGDQIYLFGFSRGAYQVRVLAGMIHEVGLIRTPTEKQIGTAYDHYEAIRSGKPKTRQIAREFKNTFSWKDLRVHFVGVWDTVSSVGLVRGDVFLSTSSSASHACHFRHALALDELRVKFVPEYFHEMNSQSDDGTSKYVVTSPDDEHAASSPRMSTLSNGTKVSEGKKTSDIKEVWFAGSHSDVGGKNRPGKSHQAGNVSLLWMRRETVANGLVLKPTDIVWVPDDLDFGTTNSMTRIWRAIEYMPIKHQVSFSGAGEDARRLHKLQPRRIIPGQKVHVSVLYANAYQPKATLGEGFDIPIIQSGVEDAGLDKKIWETGLFDDTAAQELVTYLASQQGVAPIYLDRLLFMLRFKEGKQCVRNVPDWRDNFIELIKNQNCAPLVRLVTIVAYFETSCDHEAHPETCASLLNELSQDIFDHAKESMSAILATHKHQDGPRVVALLRPLTKHPILRERILTQDVLETLVQLLDTIVEKSKGSFGQAMDGLNCLLQCEDTRLSLVEKLGANPPDSDQSRLSQILEVDDSHLLIAALRMVLTLARIPEARAVCSVVKPRIKKLASKYEGLVGQLAVEIWLGLYEPNDRNQLDIYDTHVRANLASVLVRLNLERHDPADGEGRSVDPGQKILRHLFGLDATQLSDAQKKLIGELKKAVEKGNTRERTAATMTLLKLCETTIIRTQLREINLLDVFISQLRRKDSALVAAYGLATCLNYRDMKEFIEDNEDLPKRIVGMLRLDYFDDAVGPVEGFQIFGDFMQHADLRKKIEDYKITEVLITKLGKGKPKEIRTSLICLDIFRSFDQNGPWTAELVDKSLKRLRNQEWKTQKAGVAILSALAQTEHGVAAILPRVQEIVEMLLPDGYLPIQPTTARTTSVGLTSPGEDQVQPDATTTESSEPQSPTSPDAPSRPPSWMLGPACALRILAQNESLRTRTHDTLQYGSLKHLYLSGTLVDEADTSPWRIKTPNRADIINMLDKMIKAVDKELSEEGLMSIGDAVLPHIEHWDRLVTMLRDRSAAVVTVLPALLGVSVLAVLAVVVFTPIYVSVRVYDFFKRLLSRYLDNRALINLRGGILRQGETGTIQAPHQEGVRDGEQLERSESTQRQAVEATHTQGSGKGKAKATETPEVW</sequence>
<feature type="compositionally biased region" description="Polar residues" evidence="1">
    <location>
        <begin position="1116"/>
        <end position="1128"/>
    </location>
</feature>
<dbReference type="EMBL" id="JAGFBS010000014">
    <property type="protein sequence ID" value="KAG6375690.1"/>
    <property type="molecule type" value="Genomic_DNA"/>
</dbReference>
<dbReference type="InterPro" id="IPR018712">
    <property type="entry name" value="Tle1-like_cat"/>
</dbReference>
<evidence type="ECO:0000313" key="5">
    <source>
        <dbReference type="Proteomes" id="UP000683000"/>
    </source>
</evidence>
<dbReference type="PANTHER" id="PTHR33840">
    <property type="match status" value="1"/>
</dbReference>
<dbReference type="Gene3D" id="1.25.10.10">
    <property type="entry name" value="Leucine-rich Repeat Variant"/>
    <property type="match status" value="1"/>
</dbReference>
<evidence type="ECO:0000259" key="3">
    <source>
        <dbReference type="Pfam" id="PF09994"/>
    </source>
</evidence>
<keyword evidence="5" id="KW-1185">Reference proteome</keyword>
<gene>
    <name evidence="4" type="ORF">JVT61DRAFT_3263</name>
</gene>
<feature type="compositionally biased region" description="Basic and acidic residues" evidence="1">
    <location>
        <begin position="1102"/>
        <end position="1115"/>
    </location>
</feature>
<feature type="domain" description="T6SS Phospholipase effector Tle1-like catalytic" evidence="3">
    <location>
        <begin position="2"/>
        <end position="224"/>
    </location>
</feature>
<feature type="compositionally biased region" description="Polar residues" evidence="1">
    <location>
        <begin position="169"/>
        <end position="179"/>
    </location>
</feature>
<proteinExistence type="predicted"/>
<dbReference type="SUPFAM" id="SSF48371">
    <property type="entry name" value="ARM repeat"/>
    <property type="match status" value="2"/>
</dbReference>
<protein>
    <recommendedName>
        <fullName evidence="3">T6SS Phospholipase effector Tle1-like catalytic domain-containing protein</fullName>
    </recommendedName>
</protein>
<feature type="region of interest" description="Disordered" evidence="1">
    <location>
        <begin position="1094"/>
        <end position="1143"/>
    </location>
</feature>
<dbReference type="PANTHER" id="PTHR33840:SF1">
    <property type="entry name" value="TLE1 PHOSPHOLIPASE DOMAIN-CONTAINING PROTEIN"/>
    <property type="match status" value="1"/>
</dbReference>
<evidence type="ECO:0000313" key="4">
    <source>
        <dbReference type="EMBL" id="KAG6375690.1"/>
    </source>
</evidence>